<protein>
    <submittedName>
        <fullName evidence="8">WD-40 repeat protein</fullName>
    </submittedName>
</protein>
<dbReference type="Pfam" id="PF20703">
    <property type="entry name" value="nSTAND1"/>
    <property type="match status" value="1"/>
</dbReference>
<dbReference type="GO" id="GO:0004197">
    <property type="term" value="F:cysteine-type endopeptidase activity"/>
    <property type="evidence" value="ECO:0007669"/>
    <property type="project" value="InterPro"/>
</dbReference>
<dbReference type="Gene3D" id="2.130.10.10">
    <property type="entry name" value="YVTN repeat-like/Quinoprotein amine dehydrogenase"/>
    <property type="match status" value="4"/>
</dbReference>
<feature type="repeat" description="WD" evidence="3">
    <location>
        <begin position="1681"/>
        <end position="1722"/>
    </location>
</feature>
<feature type="repeat" description="WD" evidence="3">
    <location>
        <begin position="1392"/>
        <end position="1433"/>
    </location>
</feature>
<feature type="repeat" description="WD" evidence="3">
    <location>
        <begin position="1174"/>
        <end position="1215"/>
    </location>
</feature>
<dbReference type="SMART" id="SM00320">
    <property type="entry name" value="WD40"/>
    <property type="match status" value="14"/>
</dbReference>
<evidence type="ECO:0000313" key="8">
    <source>
        <dbReference type="EMBL" id="BAY71253.1"/>
    </source>
</evidence>
<dbReference type="InterPro" id="IPR055442">
    <property type="entry name" value="Beta-prop_EML-like_2nd"/>
</dbReference>
<feature type="repeat" description="WD" evidence="3">
    <location>
        <begin position="1472"/>
        <end position="1513"/>
    </location>
</feature>
<dbReference type="PROSITE" id="PS50082">
    <property type="entry name" value="WD_REPEATS_2"/>
    <property type="match status" value="14"/>
</dbReference>
<dbReference type="SUPFAM" id="SSF52129">
    <property type="entry name" value="Caspase-like"/>
    <property type="match status" value="1"/>
</dbReference>
<feature type="repeat" description="WD" evidence="3">
    <location>
        <begin position="1556"/>
        <end position="1588"/>
    </location>
</feature>
<dbReference type="PRINTS" id="PR00320">
    <property type="entry name" value="GPROTEINBRPT"/>
</dbReference>
<dbReference type="Proteomes" id="UP000217507">
    <property type="component" value="Chromosome"/>
</dbReference>
<evidence type="ECO:0000313" key="9">
    <source>
        <dbReference type="Proteomes" id="UP000217507"/>
    </source>
</evidence>
<dbReference type="PROSITE" id="PS50294">
    <property type="entry name" value="WD_REPEATS_REGION"/>
    <property type="match status" value="12"/>
</dbReference>
<dbReference type="CDD" id="cd00200">
    <property type="entry name" value="WD40"/>
    <property type="match status" value="2"/>
</dbReference>
<evidence type="ECO:0000256" key="1">
    <source>
        <dbReference type="ARBA" id="ARBA00022574"/>
    </source>
</evidence>
<proteinExistence type="predicted"/>
<sequence length="1747" mass="192610">MPRAVATSSLNQSRQTVAPKLWLLLVGVNEYQDKQLPSLRYSAVDCQVLAEALTSATKEQFSQKEINIYHDFAAELPLLNHVRASLKQITASAQPTDTILFYFSGHGMLQPNTQQAYLCLADTQKDDLENTGLAVQELLQFFSHSGVQNQLVWLDACHSGGMTLRGLNPTPQLVAVLQQRAAKSQGFYALLSCDTDQQSWEFPELGHGVFTYYLMRGLRGDAADNQGIISADGLYRYVYHQTLQYIDKTNQQLRLINQQKRGKGDTELYSEYPLQTPKRIVEGVGELIIGRIQGSLESLPARKALAIEGVIGSQTALDFSKVLGKAGAFDLEYLTHYATTTAQNIRETIKDCLRSQNQLQPYTTEAPITVLLYLRGRLEETPAGEPSLVLFDDIWLSRSWLRQQLRRSCVTQQIIILDCPAGTHSLSLQDWVEDLQLSSDTGQCIIAATCPKNNPEIFAQALITTLKAASPPVGLSIAAWITQLQIHLAAQTPITPSPPLHIWLSGTQGVIEIIPPSANANNHEKSPALDLKICPYRGLKAFSEEDTQYFYGRESLTQQLISQLAHKSFLAVVGASGSGKSSVVQAGLIAQLRPGKQLPGSDSWLIKSIRPGARPLEALARSLGVGEVGEQTIQNSKFKIQKKEWGAGEQHSPGEKIDPTPHLHLEAMLYQGVEGFVYWLRSRPEPMVVLVVDQFEELFTLAPSEDRQRFLELLLGAVEYASDKFKVVITVRADFISPCLEVPALASLLQQSSILVPPNLSDDDYRRVIVNPAEQVGLKVEPGLVEVLLQELNHSAGDLPLLEFVLEQLWEHRQAGELTLTAYQQQIGGIKGALERKAQEVYESLDSQAQECARWIFLSLTQLGEGTEDTRRRVLKSELVVKKYADDLIDRTLLALTAAKLVVINSEEESKVDAGQSRTSPSLPTPHYPLSLEGTPPSPITIEVAHEILIRHWSTLRWWLEENRSRLRSQRQIEQAAALWKHHQAQPDFLLQGIRLAEAEEIYIKYTDELSQDVQNFIAACLAARQQQQREQKKRLRQAQRAVVIISVLAIAATGFGGFAYFQKRSAQLREITALNASSEALLLSNQQLEAIIASVKAGKELKQVFAPERDIQIATVATFQQAIANTQEINRLQGHAQQVNAVSFSPDGKVLASASDDRTVKLWDIHGQLITTITASQKRVTAIAFSHNGKYLATANADYTIKLYALDTSCLIVNNLQKCIQLIKTFPGHTDIVTDVVFSPDSKTIVSSSLDKTIKLWRIDGSIINTWNAHNGWVNSISFSPDGKMIASGGEDNLVKLWQATNGHLIKTLTGHKERITSVKFSPDGKILASASGDKTIKFWNTDGKFLKTIAAHNQQVNSINFSSDSKTLVSAGADSTMKVWKIDGTLIKTISGRGEQIRDVTFSPDNKVIASASSDKTVRIRQLNYQKSQKSNVNSVSFNPDGKTFASAGWDGNITIWQRETLAHSSLSTIQKNQNIITTVSYSPDGKTIATASADNTIKLWDSQTQQLIKTLTGHKDRITTLSFHPDNQTIASGSADKTIKIWRVNDGQLLRTLTGHNDEVTSVNFSPDGQFLASGSTDNTVKIWQTDGRLIKNITGHGLAIASVKFSPDSHTLASASWDNTIKLWQVTDGKLINNLNGHIDGVTSLSFSPDGEILASGSADNTIKLWNLPNATLLKTLLGHPGKINTLAFSPDGKTLLSGGEDAGVMVWNLDLDDLMQQGCDRITDYLQHNSNVSAGDHPICQN</sequence>
<dbReference type="Gene3D" id="3.40.50.300">
    <property type="entry name" value="P-loop containing nucleotide triphosphate hydrolases"/>
    <property type="match status" value="1"/>
</dbReference>
<dbReference type="GO" id="GO:0006508">
    <property type="term" value="P:proteolysis"/>
    <property type="evidence" value="ECO:0007669"/>
    <property type="project" value="InterPro"/>
</dbReference>
<evidence type="ECO:0000256" key="2">
    <source>
        <dbReference type="ARBA" id="ARBA00022737"/>
    </source>
</evidence>
<feature type="repeat" description="WD" evidence="3">
    <location>
        <begin position="1133"/>
        <end position="1166"/>
    </location>
</feature>
<feature type="repeat" description="WD" evidence="3">
    <location>
        <begin position="1639"/>
        <end position="1680"/>
    </location>
</feature>
<dbReference type="InterPro" id="IPR020472">
    <property type="entry name" value="WD40_PAC1"/>
</dbReference>
<evidence type="ECO:0000256" key="4">
    <source>
        <dbReference type="SAM" id="MobiDB-lite"/>
    </source>
</evidence>
<dbReference type="PANTHER" id="PTHR19879:SF9">
    <property type="entry name" value="TRANSCRIPTION INITIATION FACTOR TFIID SUBUNIT 5"/>
    <property type="match status" value="1"/>
</dbReference>
<dbReference type="SUPFAM" id="SSF50978">
    <property type="entry name" value="WD40 repeat-like"/>
    <property type="match status" value="2"/>
</dbReference>
<feature type="domain" description="Peptidase C14 caspase" evidence="5">
    <location>
        <begin position="23"/>
        <end position="223"/>
    </location>
</feature>
<name>A0A1Z4KQU6_ANAVA</name>
<feature type="repeat" description="WD" evidence="3">
    <location>
        <begin position="1597"/>
        <end position="1638"/>
    </location>
</feature>
<evidence type="ECO:0000256" key="3">
    <source>
        <dbReference type="PROSITE-ProRule" id="PRU00221"/>
    </source>
</evidence>
<feature type="repeat" description="WD" evidence="3">
    <location>
        <begin position="1310"/>
        <end position="1342"/>
    </location>
</feature>
<feature type="repeat" description="WD" evidence="3">
    <location>
        <begin position="1351"/>
        <end position="1385"/>
    </location>
</feature>
<evidence type="ECO:0000259" key="6">
    <source>
        <dbReference type="Pfam" id="PF20703"/>
    </source>
</evidence>
<dbReference type="InterPro" id="IPR027417">
    <property type="entry name" value="P-loop_NTPase"/>
</dbReference>
<reference evidence="8 9" key="1">
    <citation type="submission" date="2017-06" db="EMBL/GenBank/DDBJ databases">
        <title>Genome sequencing of cyanobaciteial culture collection at National Institute for Environmental Studies (NIES).</title>
        <authorList>
            <person name="Hirose Y."/>
            <person name="Shimura Y."/>
            <person name="Fujisawa T."/>
            <person name="Nakamura Y."/>
            <person name="Kawachi M."/>
        </authorList>
    </citation>
    <scope>NUCLEOTIDE SEQUENCE [LARGE SCALE GENOMIC DNA]</scope>
    <source>
        <strain evidence="8 9">NIES-23</strain>
    </source>
</reference>
<feature type="domain" description="EML-like second beta-propeller" evidence="7">
    <location>
        <begin position="1524"/>
        <end position="1676"/>
    </location>
</feature>
<accession>A0A1Z4KQU6</accession>
<feature type="domain" description="Novel STAND NTPase 1" evidence="6">
    <location>
        <begin position="535"/>
        <end position="987"/>
    </location>
</feature>
<dbReference type="EMBL" id="AP018216">
    <property type="protein sequence ID" value="BAY71253.1"/>
    <property type="molecule type" value="Genomic_DNA"/>
</dbReference>
<feature type="repeat" description="WD" evidence="3">
    <location>
        <begin position="1514"/>
        <end position="1555"/>
    </location>
</feature>
<dbReference type="SUPFAM" id="SSF52540">
    <property type="entry name" value="P-loop containing nucleoside triphosphate hydrolases"/>
    <property type="match status" value="1"/>
</dbReference>
<dbReference type="InterPro" id="IPR036322">
    <property type="entry name" value="WD40_repeat_dom_sf"/>
</dbReference>
<keyword evidence="2" id="KW-0677">Repeat</keyword>
<dbReference type="Pfam" id="PF23414">
    <property type="entry name" value="Beta-prop_EML_2"/>
    <property type="match status" value="1"/>
</dbReference>
<feature type="repeat" description="WD" evidence="3">
    <location>
        <begin position="1227"/>
        <end position="1261"/>
    </location>
</feature>
<dbReference type="PANTHER" id="PTHR19879">
    <property type="entry name" value="TRANSCRIPTION INITIATION FACTOR TFIID"/>
    <property type="match status" value="1"/>
</dbReference>
<feature type="repeat" description="WD" evidence="3">
    <location>
        <begin position="1428"/>
        <end position="1460"/>
    </location>
</feature>
<dbReference type="Pfam" id="PF00656">
    <property type="entry name" value="Peptidase_C14"/>
    <property type="match status" value="1"/>
</dbReference>
<dbReference type="Pfam" id="PF00400">
    <property type="entry name" value="WD40"/>
    <property type="match status" value="9"/>
</dbReference>
<dbReference type="InterPro" id="IPR049052">
    <property type="entry name" value="nSTAND1"/>
</dbReference>
<evidence type="ECO:0000259" key="7">
    <source>
        <dbReference type="Pfam" id="PF23414"/>
    </source>
</evidence>
<feature type="region of interest" description="Disordered" evidence="4">
    <location>
        <begin position="912"/>
        <end position="934"/>
    </location>
</feature>
<dbReference type="Gene3D" id="3.40.50.1460">
    <property type="match status" value="1"/>
</dbReference>
<dbReference type="InterPro" id="IPR019775">
    <property type="entry name" value="WD40_repeat_CS"/>
</dbReference>
<organism evidence="8 9">
    <name type="scientific">Trichormus variabilis NIES-23</name>
    <dbReference type="NCBI Taxonomy" id="1973479"/>
    <lineage>
        <taxon>Bacteria</taxon>
        <taxon>Bacillati</taxon>
        <taxon>Cyanobacteriota</taxon>
        <taxon>Cyanophyceae</taxon>
        <taxon>Nostocales</taxon>
        <taxon>Nostocaceae</taxon>
        <taxon>Trichormus</taxon>
    </lineage>
</organism>
<gene>
    <name evidence="8" type="ORF">NIES23_40700</name>
</gene>
<dbReference type="SMR" id="A0A1Z4KQU6"/>
<dbReference type="PROSITE" id="PS00678">
    <property type="entry name" value="WD_REPEATS_1"/>
    <property type="match status" value="3"/>
</dbReference>
<feature type="repeat" description="WD" evidence="3">
    <location>
        <begin position="1268"/>
        <end position="1309"/>
    </location>
</feature>
<dbReference type="InterPro" id="IPR011600">
    <property type="entry name" value="Pept_C14_caspase"/>
</dbReference>
<evidence type="ECO:0000259" key="5">
    <source>
        <dbReference type="Pfam" id="PF00656"/>
    </source>
</evidence>
<dbReference type="InterPro" id="IPR029030">
    <property type="entry name" value="Caspase-like_dom_sf"/>
</dbReference>
<dbReference type="InterPro" id="IPR015943">
    <property type="entry name" value="WD40/YVTN_repeat-like_dom_sf"/>
</dbReference>
<keyword evidence="1 3" id="KW-0853">WD repeat</keyword>
<dbReference type="InterPro" id="IPR001680">
    <property type="entry name" value="WD40_rpt"/>
</dbReference>